<organism evidence="4 5">
    <name type="scientific">Gottfriedia luciferensis</name>
    <dbReference type="NCBI Taxonomy" id="178774"/>
    <lineage>
        <taxon>Bacteria</taxon>
        <taxon>Bacillati</taxon>
        <taxon>Bacillota</taxon>
        <taxon>Bacilli</taxon>
        <taxon>Bacillales</taxon>
        <taxon>Bacillaceae</taxon>
        <taxon>Gottfriedia</taxon>
    </lineage>
</organism>
<dbReference type="PANTHER" id="PTHR24171:SF9">
    <property type="entry name" value="ANKYRIN REPEAT DOMAIN-CONTAINING PROTEIN 39"/>
    <property type="match status" value="1"/>
</dbReference>
<evidence type="ECO:0000256" key="1">
    <source>
        <dbReference type="ARBA" id="ARBA00022737"/>
    </source>
</evidence>
<dbReference type="Pfam" id="PF12796">
    <property type="entry name" value="Ank_2"/>
    <property type="match status" value="1"/>
</dbReference>
<proteinExistence type="predicted"/>
<dbReference type="PROSITE" id="PS50088">
    <property type="entry name" value="ANK_REPEAT"/>
    <property type="match status" value="1"/>
</dbReference>
<dbReference type="SMART" id="SM00248">
    <property type="entry name" value="ANK"/>
    <property type="match status" value="3"/>
</dbReference>
<dbReference type="PANTHER" id="PTHR24171">
    <property type="entry name" value="ANKYRIN REPEAT DOMAIN-CONTAINING PROTEIN 39-RELATED"/>
    <property type="match status" value="1"/>
</dbReference>
<keyword evidence="2 3" id="KW-0040">ANK repeat</keyword>
<dbReference type="InterPro" id="IPR002110">
    <property type="entry name" value="Ankyrin_rpt"/>
</dbReference>
<dbReference type="Proteomes" id="UP000094580">
    <property type="component" value="Unassembled WGS sequence"/>
</dbReference>
<dbReference type="RefSeq" id="WP_069035012.1">
    <property type="nucleotide sequence ID" value="NZ_MDKC01000035.1"/>
</dbReference>
<evidence type="ECO:0000256" key="3">
    <source>
        <dbReference type="PROSITE-ProRule" id="PRU00023"/>
    </source>
</evidence>
<feature type="repeat" description="ANK" evidence="3">
    <location>
        <begin position="68"/>
        <end position="100"/>
    </location>
</feature>
<keyword evidence="5" id="KW-1185">Reference proteome</keyword>
<gene>
    <name evidence="4" type="ORF">BED47_12290</name>
</gene>
<protein>
    <recommendedName>
        <fullName evidence="6">Ankyrin repeat domain-containing protein</fullName>
    </recommendedName>
</protein>
<accession>A0ABX2ZK72</accession>
<evidence type="ECO:0000313" key="4">
    <source>
        <dbReference type="EMBL" id="ODG90113.1"/>
    </source>
</evidence>
<dbReference type="SUPFAM" id="SSF48403">
    <property type="entry name" value="Ankyrin repeat"/>
    <property type="match status" value="1"/>
</dbReference>
<evidence type="ECO:0000313" key="5">
    <source>
        <dbReference type="Proteomes" id="UP000094580"/>
    </source>
</evidence>
<evidence type="ECO:0000256" key="2">
    <source>
        <dbReference type="ARBA" id="ARBA00023043"/>
    </source>
</evidence>
<dbReference type="EMBL" id="MDKC01000035">
    <property type="protein sequence ID" value="ODG90113.1"/>
    <property type="molecule type" value="Genomic_DNA"/>
</dbReference>
<name>A0ABX2ZK72_9BACI</name>
<dbReference type="InterPro" id="IPR036770">
    <property type="entry name" value="Ankyrin_rpt-contain_sf"/>
</dbReference>
<evidence type="ECO:0008006" key="6">
    <source>
        <dbReference type="Google" id="ProtNLM"/>
    </source>
</evidence>
<keyword evidence="1" id="KW-0677">Repeat</keyword>
<dbReference type="PROSITE" id="PS50297">
    <property type="entry name" value="ANK_REP_REGION"/>
    <property type="match status" value="1"/>
</dbReference>
<reference evidence="4 5" key="1">
    <citation type="submission" date="2016-07" db="EMBL/GenBank/DDBJ databases">
        <authorList>
            <person name="Townsley L."/>
            <person name="Shank E.A."/>
        </authorList>
    </citation>
    <scope>NUCLEOTIDE SEQUENCE [LARGE SCALE GENOMIC DNA]</scope>
    <source>
        <strain evidence="4 5">CH01</strain>
    </source>
</reference>
<sequence>MPTKKADITTLARFGDYESFKTKFISDDIIKKDEFSTDLLAKAIAGENFEIALFLIKQGINVNGINKEGNTVLHLICDYPNIDVAKEILQSGGDINVRNKYGNNAMWTAVFNCKGKYYEMVELFMQYNPDTTTKNNASRSPLDFAKQVGDDKLIEILMK</sequence>
<comment type="caution">
    <text evidence="4">The sequence shown here is derived from an EMBL/GenBank/DDBJ whole genome shotgun (WGS) entry which is preliminary data.</text>
</comment>
<dbReference type="Gene3D" id="1.25.40.20">
    <property type="entry name" value="Ankyrin repeat-containing domain"/>
    <property type="match status" value="1"/>
</dbReference>